<name>A0A3L6R8L0_PANMI</name>
<dbReference type="EMBL" id="PQIB02000009">
    <property type="protein sequence ID" value="RLM98681.1"/>
    <property type="molecule type" value="Genomic_DNA"/>
</dbReference>
<gene>
    <name evidence="2" type="ORF">C2845_PM06G27530</name>
</gene>
<dbReference type="AlphaFoldDB" id="A0A3L6R8L0"/>
<accession>A0A3L6R8L0</accession>
<feature type="region of interest" description="Disordered" evidence="1">
    <location>
        <begin position="234"/>
        <end position="270"/>
    </location>
</feature>
<evidence type="ECO:0000256" key="1">
    <source>
        <dbReference type="SAM" id="MobiDB-lite"/>
    </source>
</evidence>
<evidence type="ECO:0000313" key="3">
    <source>
        <dbReference type="Proteomes" id="UP000275267"/>
    </source>
</evidence>
<reference evidence="3" key="1">
    <citation type="journal article" date="2019" name="Nat. Commun.">
        <title>The genome of broomcorn millet.</title>
        <authorList>
            <person name="Zou C."/>
            <person name="Miki D."/>
            <person name="Li D."/>
            <person name="Tang Q."/>
            <person name="Xiao L."/>
            <person name="Rajput S."/>
            <person name="Deng P."/>
            <person name="Jia W."/>
            <person name="Huang R."/>
            <person name="Zhang M."/>
            <person name="Sun Y."/>
            <person name="Hu J."/>
            <person name="Fu X."/>
            <person name="Schnable P.S."/>
            <person name="Li F."/>
            <person name="Zhang H."/>
            <person name="Feng B."/>
            <person name="Zhu X."/>
            <person name="Liu R."/>
            <person name="Schnable J.C."/>
            <person name="Zhu J.-K."/>
            <person name="Zhang H."/>
        </authorList>
    </citation>
    <scope>NUCLEOTIDE SEQUENCE [LARGE SCALE GENOMIC DNA]</scope>
</reference>
<organism evidence="2 3">
    <name type="scientific">Panicum miliaceum</name>
    <name type="common">Proso millet</name>
    <name type="synonym">Broomcorn millet</name>
    <dbReference type="NCBI Taxonomy" id="4540"/>
    <lineage>
        <taxon>Eukaryota</taxon>
        <taxon>Viridiplantae</taxon>
        <taxon>Streptophyta</taxon>
        <taxon>Embryophyta</taxon>
        <taxon>Tracheophyta</taxon>
        <taxon>Spermatophyta</taxon>
        <taxon>Magnoliopsida</taxon>
        <taxon>Liliopsida</taxon>
        <taxon>Poales</taxon>
        <taxon>Poaceae</taxon>
        <taxon>PACMAD clade</taxon>
        <taxon>Panicoideae</taxon>
        <taxon>Panicodae</taxon>
        <taxon>Paniceae</taxon>
        <taxon>Panicinae</taxon>
        <taxon>Panicum</taxon>
        <taxon>Panicum sect. Panicum</taxon>
    </lineage>
</organism>
<feature type="compositionally biased region" description="Low complexity" evidence="1">
    <location>
        <begin position="147"/>
        <end position="158"/>
    </location>
</feature>
<comment type="caution">
    <text evidence="2">The sequence shown here is derived from an EMBL/GenBank/DDBJ whole genome shotgun (WGS) entry which is preliminary data.</text>
</comment>
<protein>
    <submittedName>
        <fullName evidence="2">Uncharacterized protein</fullName>
    </submittedName>
</protein>
<feature type="region of interest" description="Disordered" evidence="1">
    <location>
        <begin position="147"/>
        <end position="178"/>
    </location>
</feature>
<evidence type="ECO:0000313" key="2">
    <source>
        <dbReference type="EMBL" id="RLM98681.1"/>
    </source>
</evidence>
<proteinExistence type="predicted"/>
<keyword evidence="3" id="KW-1185">Reference proteome</keyword>
<dbReference type="Proteomes" id="UP000275267">
    <property type="component" value="Unassembled WGS sequence"/>
</dbReference>
<sequence>MPTSPSFLSIVGSVLHLPRQQCACRLRALLRHQVAHRAPARRPRWYRTTAPAGCRARSSPLAMLLGGMLGERRDEDAAVDDLATHRGPPVLPKMCTAPGRVLVSSPRNCSSHGWKTLVRVEHNSIASPCRTPSLTYSPCRSSSPMYSPCRSSSPTYSPTTPPDTPTPAGGRGRHATPVEPLGFELWGAVAAHRGAPRLTISTATSGAAAHFVFPDLAPPPLPPAPARPNVTVAANRHPGLRRAIPTGHVPAGAPPRSAEPRTSRSGQGEA</sequence>